<evidence type="ECO:0000259" key="4">
    <source>
        <dbReference type="PROSITE" id="PS50949"/>
    </source>
</evidence>
<reference evidence="5 6" key="1">
    <citation type="submission" date="2019-03" db="EMBL/GenBank/DDBJ databases">
        <title>Genomic Encyclopedia of Type Strains, Phase IV (KMG-IV): sequencing the most valuable type-strain genomes for metagenomic binning, comparative biology and taxonomic classification.</title>
        <authorList>
            <person name="Goeker M."/>
        </authorList>
    </citation>
    <scope>NUCLEOTIDE SEQUENCE [LARGE SCALE GENOMIC DNA]</scope>
    <source>
        <strain evidence="5 6">DSM 101</strain>
    </source>
</reference>
<gene>
    <name evidence="5" type="ORF">EV667_0404</name>
</gene>
<dbReference type="PROSITE" id="PS50949">
    <property type="entry name" value="HTH_GNTR"/>
    <property type="match status" value="1"/>
</dbReference>
<dbReference type="AlphaFoldDB" id="A0A4V2PJY4"/>
<keyword evidence="2" id="KW-0238">DNA-binding</keyword>
<dbReference type="InterPro" id="IPR011711">
    <property type="entry name" value="GntR_C"/>
</dbReference>
<feature type="domain" description="HTH gntR-type" evidence="4">
    <location>
        <begin position="12"/>
        <end position="79"/>
    </location>
</feature>
<dbReference type="PANTHER" id="PTHR43537:SF50">
    <property type="entry name" value="TRANSCRIPTIONAL REGULATORY PROTEIN"/>
    <property type="match status" value="1"/>
</dbReference>
<evidence type="ECO:0000256" key="3">
    <source>
        <dbReference type="ARBA" id="ARBA00023163"/>
    </source>
</evidence>
<dbReference type="RefSeq" id="WP_131833661.1">
    <property type="nucleotide sequence ID" value="NZ_SMFY01000001.1"/>
</dbReference>
<keyword evidence="1" id="KW-0805">Transcription regulation</keyword>
<dbReference type="GO" id="GO:0003677">
    <property type="term" value="F:DNA binding"/>
    <property type="evidence" value="ECO:0007669"/>
    <property type="project" value="UniProtKB-KW"/>
</dbReference>
<dbReference type="InterPro" id="IPR036390">
    <property type="entry name" value="WH_DNA-bd_sf"/>
</dbReference>
<evidence type="ECO:0000313" key="6">
    <source>
        <dbReference type="Proteomes" id="UP000295030"/>
    </source>
</evidence>
<proteinExistence type="predicted"/>
<protein>
    <submittedName>
        <fullName evidence="5">GntR family transcriptional regulator</fullName>
    </submittedName>
</protein>
<keyword evidence="6" id="KW-1185">Reference proteome</keyword>
<dbReference type="Proteomes" id="UP000295030">
    <property type="component" value="Unassembled WGS sequence"/>
</dbReference>
<dbReference type="OrthoDB" id="8114900at2"/>
<organism evidence="5 6">
    <name type="scientific">Ancylobacter aquaticus</name>
    <dbReference type="NCBI Taxonomy" id="100"/>
    <lineage>
        <taxon>Bacteria</taxon>
        <taxon>Pseudomonadati</taxon>
        <taxon>Pseudomonadota</taxon>
        <taxon>Alphaproteobacteria</taxon>
        <taxon>Hyphomicrobiales</taxon>
        <taxon>Xanthobacteraceae</taxon>
        <taxon>Ancylobacter</taxon>
    </lineage>
</organism>
<dbReference type="CDD" id="cd07377">
    <property type="entry name" value="WHTH_GntR"/>
    <property type="match status" value="1"/>
</dbReference>
<dbReference type="InterPro" id="IPR000524">
    <property type="entry name" value="Tscrpt_reg_HTH_GntR"/>
</dbReference>
<dbReference type="InterPro" id="IPR036388">
    <property type="entry name" value="WH-like_DNA-bd_sf"/>
</dbReference>
<accession>A0A4V2PJY4</accession>
<dbReference type="Pfam" id="PF07729">
    <property type="entry name" value="FCD"/>
    <property type="match status" value="1"/>
</dbReference>
<dbReference type="GO" id="GO:0003700">
    <property type="term" value="F:DNA-binding transcription factor activity"/>
    <property type="evidence" value="ECO:0007669"/>
    <property type="project" value="InterPro"/>
</dbReference>
<keyword evidence="3" id="KW-0804">Transcription</keyword>
<sequence length="221" mass="24259">MAAPAPEETETGTLHEQIVAKLRAVLLNGELADGARIPEAQLCLRFGISRTPLREALKVLAAEGFIELRPNRGSIVAPIDPVEVGHLFEMKGSVEHMIGRLAAVRATDVDAARIERAHAELGGHPDPAVYTALNQDFHRALAVATHNPVLVQTYDNLQKRVLRLRFVVNENPTRVAQSFGEHEGIMVAFRARARLDLAERLEEHNRLTGEAVRRALKGEGA</sequence>
<comment type="caution">
    <text evidence="5">The sequence shown here is derived from an EMBL/GenBank/DDBJ whole genome shotgun (WGS) entry which is preliminary data.</text>
</comment>
<dbReference type="SUPFAM" id="SSF48008">
    <property type="entry name" value="GntR ligand-binding domain-like"/>
    <property type="match status" value="1"/>
</dbReference>
<dbReference type="Gene3D" id="1.10.10.10">
    <property type="entry name" value="Winged helix-like DNA-binding domain superfamily/Winged helix DNA-binding domain"/>
    <property type="match status" value="1"/>
</dbReference>
<dbReference type="InterPro" id="IPR008920">
    <property type="entry name" value="TF_FadR/GntR_C"/>
</dbReference>
<evidence type="ECO:0000256" key="1">
    <source>
        <dbReference type="ARBA" id="ARBA00023015"/>
    </source>
</evidence>
<evidence type="ECO:0000256" key="2">
    <source>
        <dbReference type="ARBA" id="ARBA00023125"/>
    </source>
</evidence>
<dbReference type="Gene3D" id="1.20.120.530">
    <property type="entry name" value="GntR ligand-binding domain-like"/>
    <property type="match status" value="1"/>
</dbReference>
<dbReference type="EMBL" id="SMFY01000001">
    <property type="protein sequence ID" value="TCK30316.1"/>
    <property type="molecule type" value="Genomic_DNA"/>
</dbReference>
<dbReference type="SMART" id="SM00895">
    <property type="entry name" value="FCD"/>
    <property type="match status" value="1"/>
</dbReference>
<dbReference type="PRINTS" id="PR00035">
    <property type="entry name" value="HTHGNTR"/>
</dbReference>
<dbReference type="PANTHER" id="PTHR43537">
    <property type="entry name" value="TRANSCRIPTIONAL REGULATOR, GNTR FAMILY"/>
    <property type="match status" value="1"/>
</dbReference>
<dbReference type="SMART" id="SM00345">
    <property type="entry name" value="HTH_GNTR"/>
    <property type="match status" value="1"/>
</dbReference>
<name>A0A4V2PJY4_ANCAQ</name>
<dbReference type="SUPFAM" id="SSF46785">
    <property type="entry name" value="Winged helix' DNA-binding domain"/>
    <property type="match status" value="1"/>
</dbReference>
<dbReference type="Pfam" id="PF00392">
    <property type="entry name" value="GntR"/>
    <property type="match status" value="1"/>
</dbReference>
<evidence type="ECO:0000313" key="5">
    <source>
        <dbReference type="EMBL" id="TCK30316.1"/>
    </source>
</evidence>